<dbReference type="GO" id="GO:0005615">
    <property type="term" value="C:extracellular space"/>
    <property type="evidence" value="ECO:0007669"/>
    <property type="project" value="TreeGrafter"/>
</dbReference>
<name>A0A4Y2KSH4_ARAVE</name>
<dbReference type="InterPro" id="IPR036056">
    <property type="entry name" value="Fibrinogen-like_C"/>
</dbReference>
<evidence type="ECO:0000313" key="2">
    <source>
        <dbReference type="EMBL" id="GBN05142.1"/>
    </source>
</evidence>
<dbReference type="Gene3D" id="3.90.215.10">
    <property type="entry name" value="Gamma Fibrinogen, chain A, domain 1"/>
    <property type="match status" value="1"/>
</dbReference>
<dbReference type="EMBL" id="BGPR01004945">
    <property type="protein sequence ID" value="GBN05142.1"/>
    <property type="molecule type" value="Genomic_DNA"/>
</dbReference>
<organism evidence="2 3">
    <name type="scientific">Araneus ventricosus</name>
    <name type="common">Orbweaver spider</name>
    <name type="synonym">Epeira ventricosa</name>
    <dbReference type="NCBI Taxonomy" id="182803"/>
    <lineage>
        <taxon>Eukaryota</taxon>
        <taxon>Metazoa</taxon>
        <taxon>Ecdysozoa</taxon>
        <taxon>Arthropoda</taxon>
        <taxon>Chelicerata</taxon>
        <taxon>Arachnida</taxon>
        <taxon>Araneae</taxon>
        <taxon>Araneomorphae</taxon>
        <taxon>Entelegynae</taxon>
        <taxon>Araneoidea</taxon>
        <taxon>Araneidae</taxon>
        <taxon>Araneus</taxon>
    </lineage>
</organism>
<reference evidence="2 3" key="1">
    <citation type="journal article" date="2019" name="Sci. Rep.">
        <title>Orb-weaving spider Araneus ventricosus genome elucidates the spidroin gene catalogue.</title>
        <authorList>
            <person name="Kono N."/>
            <person name="Nakamura H."/>
            <person name="Ohtoshi R."/>
            <person name="Moran D.A.P."/>
            <person name="Shinohara A."/>
            <person name="Yoshida Y."/>
            <person name="Fujiwara M."/>
            <person name="Mori M."/>
            <person name="Tomita M."/>
            <person name="Arakawa K."/>
        </authorList>
    </citation>
    <scope>NUCLEOTIDE SEQUENCE [LARGE SCALE GENOMIC DNA]</scope>
</reference>
<evidence type="ECO:0000259" key="1">
    <source>
        <dbReference type="PROSITE" id="PS51406"/>
    </source>
</evidence>
<protein>
    <submittedName>
        <fullName evidence="2">Techylectin-5B</fullName>
    </submittedName>
</protein>
<dbReference type="PANTHER" id="PTHR19143:SF458">
    <property type="entry name" value="FIBRINOGEN C-TERMINAL DOMAIN-CONTAINING PROTEIN-RELATED"/>
    <property type="match status" value="1"/>
</dbReference>
<dbReference type="SUPFAM" id="SSF56496">
    <property type="entry name" value="Fibrinogen C-terminal domain-like"/>
    <property type="match status" value="1"/>
</dbReference>
<dbReference type="OrthoDB" id="6425181at2759"/>
<dbReference type="PANTHER" id="PTHR19143">
    <property type="entry name" value="FIBRINOGEN/TENASCIN/ANGIOPOEITIN"/>
    <property type="match status" value="1"/>
</dbReference>
<dbReference type="Proteomes" id="UP000499080">
    <property type="component" value="Unassembled WGS sequence"/>
</dbReference>
<accession>A0A4Y2KSH4</accession>
<dbReference type="InterPro" id="IPR014716">
    <property type="entry name" value="Fibrinogen_a/b/g_C_1"/>
</dbReference>
<comment type="caution">
    <text evidence="2">The sequence shown here is derived from an EMBL/GenBank/DDBJ whole genome shotgun (WGS) entry which is preliminary data.</text>
</comment>
<evidence type="ECO:0000313" key="3">
    <source>
        <dbReference type="Proteomes" id="UP000499080"/>
    </source>
</evidence>
<keyword evidence="3" id="KW-1185">Reference proteome</keyword>
<dbReference type="InterPro" id="IPR002181">
    <property type="entry name" value="Fibrinogen_a/b/g_C_dom"/>
</dbReference>
<gene>
    <name evidence="2" type="primary">TL5B_13</name>
    <name evidence="2" type="ORF">AVEN_123245_1</name>
</gene>
<dbReference type="PROSITE" id="PS51406">
    <property type="entry name" value="FIBRINOGEN_C_2"/>
    <property type="match status" value="1"/>
</dbReference>
<dbReference type="SMART" id="SM00186">
    <property type="entry name" value="FBG"/>
    <property type="match status" value="1"/>
</dbReference>
<dbReference type="AlphaFoldDB" id="A0A4Y2KSH4"/>
<feature type="domain" description="Fibrinogen C-terminal" evidence="1">
    <location>
        <begin position="1"/>
        <end position="170"/>
    </location>
</feature>
<sequence length="170" mass="19855">MLFGFLHRVIQRRRKLPVQQDFYKDWESYKNGFGNVSEEFWLGNENIRVLCREGCKIRFDLVDEKGEKGFALYQNFTLTSGNYTINISGYSGDAGDAMQHQNNYAFSTKDKGNTETAQRFKGGWWYEDSTLFCHLNGVYEPGTNEAQSVHWWPWREFKNLAGVEIKVIPK</sequence>
<dbReference type="InterPro" id="IPR050373">
    <property type="entry name" value="Fibrinogen_C-term_domain"/>
</dbReference>
<dbReference type="Pfam" id="PF00147">
    <property type="entry name" value="Fibrinogen_C"/>
    <property type="match status" value="1"/>
</dbReference>
<proteinExistence type="predicted"/>